<keyword evidence="8" id="KW-0378">Hydrolase</keyword>
<dbReference type="Gene3D" id="3.30.420.150">
    <property type="entry name" value="Exopolyphosphatase. Domain 2"/>
    <property type="match status" value="1"/>
</dbReference>
<comment type="cofactor">
    <cofactor evidence="1">
        <name>Mg(2+)</name>
        <dbReference type="ChEBI" id="CHEBI:18420"/>
    </cofactor>
</comment>
<dbReference type="EC" id="3.6.1.11" evidence="5"/>
<evidence type="ECO:0000313" key="13">
    <source>
        <dbReference type="EMBL" id="OGI40253.1"/>
    </source>
</evidence>
<dbReference type="CDD" id="cd24053">
    <property type="entry name" value="ASKHA_NBD_EcPPX-GppA-like"/>
    <property type="match status" value="1"/>
</dbReference>
<feature type="domain" description="Ppx/GppA phosphatase C-terminal" evidence="12">
    <location>
        <begin position="320"/>
        <end position="490"/>
    </location>
</feature>
<comment type="subunit">
    <text evidence="4">Homodimer.</text>
</comment>
<dbReference type="AlphaFoldDB" id="A0A1F6T551"/>
<evidence type="ECO:0000256" key="6">
    <source>
        <dbReference type="ARBA" id="ARBA00020416"/>
    </source>
</evidence>
<evidence type="ECO:0000256" key="3">
    <source>
        <dbReference type="ARBA" id="ARBA00007125"/>
    </source>
</evidence>
<evidence type="ECO:0000256" key="7">
    <source>
        <dbReference type="ARBA" id="ARBA00022475"/>
    </source>
</evidence>
<dbReference type="Pfam" id="PF21447">
    <property type="entry name" value="Ppx-GppA_III"/>
    <property type="match status" value="1"/>
</dbReference>
<dbReference type="FunFam" id="3.30.420.40:FF:000023">
    <property type="entry name" value="Guanosine-5'-triphosphate,3'-diphosphate pyrophosphatase"/>
    <property type="match status" value="1"/>
</dbReference>
<dbReference type="SUPFAM" id="SSF53067">
    <property type="entry name" value="Actin-like ATPase domain"/>
    <property type="match status" value="2"/>
</dbReference>
<dbReference type="GO" id="GO:0004309">
    <property type="term" value="F:exopolyphosphatase activity"/>
    <property type="evidence" value="ECO:0007669"/>
    <property type="project" value="UniProtKB-EC"/>
</dbReference>
<dbReference type="SUPFAM" id="SSF109604">
    <property type="entry name" value="HD-domain/PDEase-like"/>
    <property type="match status" value="1"/>
</dbReference>
<evidence type="ECO:0000256" key="1">
    <source>
        <dbReference type="ARBA" id="ARBA00001946"/>
    </source>
</evidence>
<dbReference type="EMBL" id="MFSQ01000059">
    <property type="protein sequence ID" value="OGI40253.1"/>
    <property type="molecule type" value="Genomic_DNA"/>
</dbReference>
<evidence type="ECO:0000259" key="12">
    <source>
        <dbReference type="Pfam" id="PF21447"/>
    </source>
</evidence>
<dbReference type="Gene3D" id="3.30.420.40">
    <property type="match status" value="1"/>
</dbReference>
<organism evidence="13 14">
    <name type="scientific">Candidatus Muproteobacteria bacterium RBG_16_62_13</name>
    <dbReference type="NCBI Taxonomy" id="1817756"/>
    <lineage>
        <taxon>Bacteria</taxon>
        <taxon>Pseudomonadati</taxon>
        <taxon>Pseudomonadota</taxon>
        <taxon>Candidatus Muproteobacteria</taxon>
    </lineage>
</organism>
<comment type="caution">
    <text evidence="13">The sequence shown here is derived from an EMBL/GenBank/DDBJ whole genome shotgun (WGS) entry which is preliminary data.</text>
</comment>
<dbReference type="Gene3D" id="1.10.3210.10">
    <property type="entry name" value="Hypothetical protein af1432"/>
    <property type="match status" value="1"/>
</dbReference>
<dbReference type="Pfam" id="PF02541">
    <property type="entry name" value="Ppx-GppA"/>
    <property type="match status" value="1"/>
</dbReference>
<comment type="similarity">
    <text evidence="3">Belongs to the GppA/Ppx family.</text>
</comment>
<comment type="subcellular location">
    <subcellularLocation>
        <location evidence="2">Cell membrane</location>
        <topology evidence="2">Peripheral membrane protein</topology>
    </subcellularLocation>
</comment>
<name>A0A1F6T551_9PROT</name>
<dbReference type="InterPro" id="IPR050273">
    <property type="entry name" value="GppA/Ppx_hydrolase"/>
</dbReference>
<dbReference type="PANTHER" id="PTHR30005">
    <property type="entry name" value="EXOPOLYPHOSPHATASE"/>
    <property type="match status" value="1"/>
</dbReference>
<protein>
    <recommendedName>
        <fullName evidence="6">Exopolyphosphatase</fullName>
        <ecNumber evidence="5">3.6.1.11</ecNumber>
    </recommendedName>
</protein>
<accession>A0A1F6T551</accession>
<reference evidence="13 14" key="1">
    <citation type="journal article" date="2016" name="Nat. Commun.">
        <title>Thousands of microbial genomes shed light on interconnected biogeochemical processes in an aquifer system.</title>
        <authorList>
            <person name="Anantharaman K."/>
            <person name="Brown C.T."/>
            <person name="Hug L.A."/>
            <person name="Sharon I."/>
            <person name="Castelle C.J."/>
            <person name="Probst A.J."/>
            <person name="Thomas B.C."/>
            <person name="Singh A."/>
            <person name="Wilkins M.J."/>
            <person name="Karaoz U."/>
            <person name="Brodie E.L."/>
            <person name="Williams K.H."/>
            <person name="Hubbard S.S."/>
            <person name="Banfield J.F."/>
        </authorList>
    </citation>
    <scope>NUCLEOTIDE SEQUENCE [LARGE SCALE GENOMIC DNA]</scope>
</reference>
<comment type="catalytic activity">
    <reaction evidence="10">
        <text>[phosphate](n) + H2O = [phosphate](n-1) + phosphate + H(+)</text>
        <dbReference type="Rhea" id="RHEA:21528"/>
        <dbReference type="Rhea" id="RHEA-COMP:9859"/>
        <dbReference type="Rhea" id="RHEA-COMP:14279"/>
        <dbReference type="ChEBI" id="CHEBI:15377"/>
        <dbReference type="ChEBI" id="CHEBI:15378"/>
        <dbReference type="ChEBI" id="CHEBI:16838"/>
        <dbReference type="ChEBI" id="CHEBI:43474"/>
        <dbReference type="EC" id="3.6.1.11"/>
    </reaction>
</comment>
<dbReference type="STRING" id="1817756.A2140_02905"/>
<dbReference type="InterPro" id="IPR003695">
    <property type="entry name" value="Ppx_GppA_N"/>
</dbReference>
<dbReference type="InterPro" id="IPR048950">
    <property type="entry name" value="Ppx_GppA_C"/>
</dbReference>
<gene>
    <name evidence="13" type="ORF">A2140_02905</name>
</gene>
<dbReference type="PANTHER" id="PTHR30005:SF14">
    <property type="entry name" value="EXOPOLYPHOSPHATASE"/>
    <property type="match status" value="1"/>
</dbReference>
<evidence type="ECO:0000256" key="9">
    <source>
        <dbReference type="ARBA" id="ARBA00023136"/>
    </source>
</evidence>
<dbReference type="InterPro" id="IPR030673">
    <property type="entry name" value="PyroPPase_GppA_Ppx"/>
</dbReference>
<evidence type="ECO:0000256" key="2">
    <source>
        <dbReference type="ARBA" id="ARBA00004202"/>
    </source>
</evidence>
<dbReference type="FunFam" id="3.30.420.150:FF:000001">
    <property type="entry name" value="Guanosine-5'-triphosphate,3'-diphosphate pyrophosphatase"/>
    <property type="match status" value="1"/>
</dbReference>
<evidence type="ECO:0000313" key="14">
    <source>
        <dbReference type="Proteomes" id="UP000178379"/>
    </source>
</evidence>
<dbReference type="InterPro" id="IPR022371">
    <property type="entry name" value="Exopolyphosphatase"/>
</dbReference>
<evidence type="ECO:0000256" key="8">
    <source>
        <dbReference type="ARBA" id="ARBA00022801"/>
    </source>
</evidence>
<keyword evidence="9" id="KW-0472">Membrane</keyword>
<keyword evidence="7" id="KW-1003">Cell membrane</keyword>
<dbReference type="InterPro" id="IPR043129">
    <property type="entry name" value="ATPase_NBD"/>
</dbReference>
<evidence type="ECO:0000259" key="11">
    <source>
        <dbReference type="Pfam" id="PF02541"/>
    </source>
</evidence>
<proteinExistence type="inferred from homology"/>
<dbReference type="Proteomes" id="UP000178379">
    <property type="component" value="Unassembled WGS sequence"/>
</dbReference>
<dbReference type="GO" id="GO:0006798">
    <property type="term" value="P:polyphosphate catabolic process"/>
    <property type="evidence" value="ECO:0007669"/>
    <property type="project" value="TreeGrafter"/>
</dbReference>
<sequence length="504" mass="56321">MTVTRRRQPARVVQGSATVAAVDLGSNSFHMIVARLGDDELKVIDRLQEGVRLAAGLDDKNRLSRSARERALDCLRRFGQRLRGMRARTVRVVGTNTLRRARDSQKFLARAQEALGHPIEIISGQEEARLVYQGVARSLPVEGGPRLVIDIGGGSTEMIQGERLEPRRMVSLYMGCVGYSEKYFPKGKISAGGFRKAETAARVELEPVGGKFEGRWQEAIGSSGTIRAVAAIAKANGWSGGEITRSSLKKLRAELIRVGHVDRLALPGLNLDRAPVLAGGVAILAAIFEALEIERMRVSDAALREGLLHDLMGRLRHRDVRKHTIRALCDRYHVDTLQSERVAATAADAFRQVEKRWQLEPADALVLDWAARLHEIGLAVSHSGYHKHGAYLVQHGDLAGFSSTEQRRVALLIRAHRRPVPRDWLEDLPSGEWRRMVRLATLLRLAVLVHRAHLQAPKLRLVAGKYSLKVHFPRRWFARHPLTLADLEQEARFLGKMGMQLKFR</sequence>
<dbReference type="GO" id="GO:0005886">
    <property type="term" value="C:plasma membrane"/>
    <property type="evidence" value="ECO:0007669"/>
    <property type="project" value="UniProtKB-SubCell"/>
</dbReference>
<evidence type="ECO:0000256" key="5">
    <source>
        <dbReference type="ARBA" id="ARBA00012451"/>
    </source>
</evidence>
<feature type="domain" description="Ppx/GppA phosphatase N-terminal" evidence="11">
    <location>
        <begin position="32"/>
        <end position="313"/>
    </location>
</feature>
<dbReference type="NCBIfam" id="TIGR03706">
    <property type="entry name" value="exo_poly_only"/>
    <property type="match status" value="1"/>
</dbReference>
<evidence type="ECO:0000256" key="10">
    <source>
        <dbReference type="ARBA" id="ARBA00047607"/>
    </source>
</evidence>
<dbReference type="PIRSF" id="PIRSF001267">
    <property type="entry name" value="Pyrophosphatase_GppA_Ppx"/>
    <property type="match status" value="1"/>
</dbReference>
<evidence type="ECO:0000256" key="4">
    <source>
        <dbReference type="ARBA" id="ARBA00011738"/>
    </source>
</evidence>